<proteinExistence type="inferred from homology"/>
<sequence>MCNRARPLHKMQHPDGKVEQVYSDGSRFILFPNGTEKMVFSTVESELSPEHKTIGTNKQQATQKDFNKQVFVKFPNNDVKKFLSDGTEVYHYAANDITHVTQPDGTQLFYFANQQNEIHFPDGSKHIIFAGNTKSYLRTFAQML</sequence>
<feature type="domain" description="Centromere protein J C-terminal" evidence="2">
    <location>
        <begin position="10"/>
        <end position="37"/>
    </location>
</feature>
<dbReference type="PANTHER" id="PTHR10331">
    <property type="entry name" value="T COMPLEX PROTEIN 10"/>
    <property type="match status" value="1"/>
</dbReference>
<dbReference type="Pfam" id="PF07202">
    <property type="entry name" value="Tcp10_C"/>
    <property type="match status" value="1"/>
</dbReference>
<protein>
    <recommendedName>
        <fullName evidence="2">Centromere protein J C-terminal domain-containing protein</fullName>
    </recommendedName>
</protein>
<dbReference type="PANTHER" id="PTHR10331:SF6">
    <property type="entry name" value="SPINDLE ASSEMBLY ABNORMAL 4"/>
    <property type="match status" value="1"/>
</dbReference>
<dbReference type="InterPro" id="IPR026581">
    <property type="entry name" value="TCP10L/CENPJ"/>
</dbReference>
<evidence type="ECO:0000313" key="3">
    <source>
        <dbReference type="EMBL" id="ETO29420.1"/>
    </source>
</evidence>
<dbReference type="InterPro" id="IPR047002">
    <property type="entry name" value="Tcp10_C_sf"/>
</dbReference>
<keyword evidence="4" id="KW-1185">Reference proteome</keyword>
<dbReference type="InterPro" id="IPR009852">
    <property type="entry name" value="CENPJ_C_dom"/>
</dbReference>
<comment type="similarity">
    <text evidence="1">Belongs to the TCP10 family.</text>
</comment>
<organism evidence="3 4">
    <name type="scientific">Reticulomyxa filosa</name>
    <dbReference type="NCBI Taxonomy" id="46433"/>
    <lineage>
        <taxon>Eukaryota</taxon>
        <taxon>Sar</taxon>
        <taxon>Rhizaria</taxon>
        <taxon>Retaria</taxon>
        <taxon>Foraminifera</taxon>
        <taxon>Monothalamids</taxon>
        <taxon>Reticulomyxidae</taxon>
        <taxon>Reticulomyxa</taxon>
    </lineage>
</organism>
<evidence type="ECO:0000313" key="4">
    <source>
        <dbReference type="Proteomes" id="UP000023152"/>
    </source>
</evidence>
<dbReference type="Proteomes" id="UP000023152">
    <property type="component" value="Unassembled WGS sequence"/>
</dbReference>
<evidence type="ECO:0000259" key="2">
    <source>
        <dbReference type="Pfam" id="PF07202"/>
    </source>
</evidence>
<name>X6NT23_RETFI</name>
<dbReference type="Gene3D" id="2.60.450.20">
    <property type="match status" value="1"/>
</dbReference>
<accession>X6NT23</accession>
<dbReference type="EMBL" id="ASPP01006072">
    <property type="protein sequence ID" value="ETO29420.1"/>
    <property type="molecule type" value="Genomic_DNA"/>
</dbReference>
<reference evidence="3 4" key="1">
    <citation type="journal article" date="2013" name="Curr. Biol.">
        <title>The Genome of the Foraminiferan Reticulomyxa filosa.</title>
        <authorList>
            <person name="Glockner G."/>
            <person name="Hulsmann N."/>
            <person name="Schleicher M."/>
            <person name="Noegel A.A."/>
            <person name="Eichinger L."/>
            <person name="Gallinger C."/>
            <person name="Pawlowski J."/>
            <person name="Sierra R."/>
            <person name="Euteneuer U."/>
            <person name="Pillet L."/>
            <person name="Moustafa A."/>
            <person name="Platzer M."/>
            <person name="Groth M."/>
            <person name="Szafranski K."/>
            <person name="Schliwa M."/>
        </authorList>
    </citation>
    <scope>NUCLEOTIDE SEQUENCE [LARGE SCALE GENOMIC DNA]</scope>
</reference>
<dbReference type="AlphaFoldDB" id="X6NT23"/>
<comment type="caution">
    <text evidence="3">The sequence shown here is derived from an EMBL/GenBank/DDBJ whole genome shotgun (WGS) entry which is preliminary data.</text>
</comment>
<evidence type="ECO:0000256" key="1">
    <source>
        <dbReference type="ARBA" id="ARBA00005627"/>
    </source>
</evidence>
<gene>
    <name evidence="3" type="ORF">RFI_07701</name>
</gene>
<dbReference type="OrthoDB" id="10252174at2759"/>